<dbReference type="PANTHER" id="PTHR43760">
    <property type="entry name" value="ENDORIBONUCLEASE-RELATED"/>
    <property type="match status" value="1"/>
</dbReference>
<evidence type="ECO:0000313" key="1">
    <source>
        <dbReference type="EMBL" id="NYE11672.1"/>
    </source>
</evidence>
<comment type="caution">
    <text evidence="1">The sequence shown here is derived from an EMBL/GenBank/DDBJ whole genome shotgun (WGS) entry which is preliminary data.</text>
</comment>
<dbReference type="InterPro" id="IPR006175">
    <property type="entry name" value="YjgF/YER057c/UK114"/>
</dbReference>
<sequence length="155" mass="15681">MSELPAMPRPQGAYVPAVAEPIRTGDVLVASAGMTPRRDGRLTLTGLVGRDLDVPAASEAAGLAARNAVAAVADGDLGRVRRWVRMTVYVACADGFTDLSAVADGASAALDALAPGLGRPARSAVGVRALPGGAPVEVELTAIAGELERETSEHA</sequence>
<dbReference type="SUPFAM" id="SSF55298">
    <property type="entry name" value="YjgF-like"/>
    <property type="match status" value="1"/>
</dbReference>
<reference evidence="1 2" key="1">
    <citation type="submission" date="2020-07" db="EMBL/GenBank/DDBJ databases">
        <title>Sequencing the genomes of 1000 actinobacteria strains.</title>
        <authorList>
            <person name="Klenk H.-P."/>
        </authorList>
    </citation>
    <scope>NUCLEOTIDE SEQUENCE [LARGE SCALE GENOMIC DNA]</scope>
    <source>
        <strain evidence="1 2">DSM 43461</strain>
    </source>
</reference>
<dbReference type="Gene3D" id="3.30.1330.40">
    <property type="entry name" value="RutC-like"/>
    <property type="match status" value="1"/>
</dbReference>
<proteinExistence type="predicted"/>
<dbReference type="InterPro" id="IPR035959">
    <property type="entry name" value="RutC-like_sf"/>
</dbReference>
<evidence type="ECO:0000313" key="2">
    <source>
        <dbReference type="Proteomes" id="UP000591272"/>
    </source>
</evidence>
<accession>A0A7Y9G861</accession>
<keyword evidence="2" id="KW-1185">Reference proteome</keyword>
<dbReference type="Proteomes" id="UP000591272">
    <property type="component" value="Unassembled WGS sequence"/>
</dbReference>
<name>A0A7Y9G861_9ACTN</name>
<organism evidence="1 2">
    <name type="scientific">Actinomadura citrea</name>
    <dbReference type="NCBI Taxonomy" id="46158"/>
    <lineage>
        <taxon>Bacteria</taxon>
        <taxon>Bacillati</taxon>
        <taxon>Actinomycetota</taxon>
        <taxon>Actinomycetes</taxon>
        <taxon>Streptosporangiales</taxon>
        <taxon>Thermomonosporaceae</taxon>
        <taxon>Actinomadura</taxon>
    </lineage>
</organism>
<dbReference type="RefSeq" id="WP_179833013.1">
    <property type="nucleotide sequence ID" value="NZ_BMRD01000012.1"/>
</dbReference>
<dbReference type="PANTHER" id="PTHR43760:SF1">
    <property type="entry name" value="ENDORIBONUCLEASE L-PSP_CHORISMATE MUTASE-LIKE DOMAIN-CONTAINING PROTEIN"/>
    <property type="match status" value="1"/>
</dbReference>
<dbReference type="AlphaFoldDB" id="A0A7Y9G861"/>
<dbReference type="EMBL" id="JACCBT010000001">
    <property type="protein sequence ID" value="NYE11672.1"/>
    <property type="molecule type" value="Genomic_DNA"/>
</dbReference>
<dbReference type="InterPro" id="IPR013813">
    <property type="entry name" value="Endoribo_LPSP/chorism_mut-like"/>
</dbReference>
<dbReference type="Pfam" id="PF01042">
    <property type="entry name" value="Ribonuc_L-PSP"/>
    <property type="match status" value="1"/>
</dbReference>
<gene>
    <name evidence="1" type="ORF">BJ999_001968</name>
</gene>
<protein>
    <submittedName>
        <fullName evidence="1">Enamine deaminase RidA (YjgF/YER057c/UK114 family)</fullName>
    </submittedName>
</protein>
<dbReference type="CDD" id="cd02199">
    <property type="entry name" value="YjgF_YER057c_UK114_like_1"/>
    <property type="match status" value="1"/>
</dbReference>